<dbReference type="EMBL" id="GBRH01186658">
    <property type="protein sequence ID" value="JAE11238.1"/>
    <property type="molecule type" value="Transcribed_RNA"/>
</dbReference>
<evidence type="ECO:0000313" key="1">
    <source>
        <dbReference type="EMBL" id="JAE11238.1"/>
    </source>
</evidence>
<organism evidence="1">
    <name type="scientific">Arundo donax</name>
    <name type="common">Giant reed</name>
    <name type="synonym">Donax arundinaceus</name>
    <dbReference type="NCBI Taxonomy" id="35708"/>
    <lineage>
        <taxon>Eukaryota</taxon>
        <taxon>Viridiplantae</taxon>
        <taxon>Streptophyta</taxon>
        <taxon>Embryophyta</taxon>
        <taxon>Tracheophyta</taxon>
        <taxon>Spermatophyta</taxon>
        <taxon>Magnoliopsida</taxon>
        <taxon>Liliopsida</taxon>
        <taxon>Poales</taxon>
        <taxon>Poaceae</taxon>
        <taxon>PACMAD clade</taxon>
        <taxon>Arundinoideae</taxon>
        <taxon>Arundineae</taxon>
        <taxon>Arundo</taxon>
    </lineage>
</organism>
<dbReference type="AlphaFoldDB" id="A0A0A9FSE6"/>
<name>A0A0A9FSE6_ARUDO</name>
<protein>
    <submittedName>
        <fullName evidence="1">Uncharacterized protein</fullName>
    </submittedName>
</protein>
<proteinExistence type="predicted"/>
<sequence length="28" mass="3261">MPEVHHSLASSRNNQEYFCKLSHPSFLT</sequence>
<accession>A0A0A9FSE6</accession>
<reference evidence="1" key="1">
    <citation type="submission" date="2014-09" db="EMBL/GenBank/DDBJ databases">
        <authorList>
            <person name="Magalhaes I.L.F."/>
            <person name="Oliveira U."/>
            <person name="Santos F.R."/>
            <person name="Vidigal T.H.D.A."/>
            <person name="Brescovit A.D."/>
            <person name="Santos A.J."/>
        </authorList>
    </citation>
    <scope>NUCLEOTIDE SEQUENCE</scope>
    <source>
        <tissue evidence="1">Shoot tissue taken approximately 20 cm above the soil surface</tissue>
    </source>
</reference>
<reference evidence="1" key="2">
    <citation type="journal article" date="2015" name="Data Brief">
        <title>Shoot transcriptome of the giant reed, Arundo donax.</title>
        <authorList>
            <person name="Barrero R.A."/>
            <person name="Guerrero F.D."/>
            <person name="Moolhuijzen P."/>
            <person name="Goolsby J.A."/>
            <person name="Tidwell J."/>
            <person name="Bellgard S.E."/>
            <person name="Bellgard M.I."/>
        </authorList>
    </citation>
    <scope>NUCLEOTIDE SEQUENCE</scope>
    <source>
        <tissue evidence="1">Shoot tissue taken approximately 20 cm above the soil surface</tissue>
    </source>
</reference>